<protein>
    <submittedName>
        <fullName evidence="1">Uncharacterized protein</fullName>
    </submittedName>
</protein>
<dbReference type="EMBL" id="JAIMFO010000007">
    <property type="protein sequence ID" value="MBY4797889.1"/>
    <property type="molecule type" value="Genomic_DNA"/>
</dbReference>
<dbReference type="RefSeq" id="WP_222199617.1">
    <property type="nucleotide sequence ID" value="NZ_JAIMFO010000007.1"/>
</dbReference>
<accession>A0ABS7MKJ8</accession>
<name>A0ABS7MKJ8_9ACTN</name>
<dbReference type="Proteomes" id="UP000700908">
    <property type="component" value="Unassembled WGS sequence"/>
</dbReference>
<proteinExistence type="predicted"/>
<organism evidence="1 2">
    <name type="scientific">Collinsella ureilytica</name>
    <dbReference type="NCBI Taxonomy" id="2869515"/>
    <lineage>
        <taxon>Bacteria</taxon>
        <taxon>Bacillati</taxon>
        <taxon>Actinomycetota</taxon>
        <taxon>Coriobacteriia</taxon>
        <taxon>Coriobacteriales</taxon>
        <taxon>Coriobacteriaceae</taxon>
        <taxon>Collinsella</taxon>
    </lineage>
</organism>
<comment type="caution">
    <text evidence="1">The sequence shown here is derived from an EMBL/GenBank/DDBJ whole genome shotgun (WGS) entry which is preliminary data.</text>
</comment>
<sequence>MSTKFKRVYTAFISMLAAGFIISAMGFPLTVLADPAPRPASIQRSRANTSDTSFSFPLRHAGSTWATSGRPKEDASSVYVRIRKIEMRSCRLYVDGWTGRTWKNETVYGYARARQVGKWRIRSNVYEMYGNTNARLTAWANDGTGVISGEWSPDSWGTYTAINGDY</sequence>
<gene>
    <name evidence="1" type="ORF">K6V98_05935</name>
</gene>
<evidence type="ECO:0000313" key="2">
    <source>
        <dbReference type="Proteomes" id="UP000700908"/>
    </source>
</evidence>
<evidence type="ECO:0000313" key="1">
    <source>
        <dbReference type="EMBL" id="MBY4797889.1"/>
    </source>
</evidence>
<keyword evidence="2" id="KW-1185">Reference proteome</keyword>
<reference evidence="1 2" key="1">
    <citation type="submission" date="2021-08" db="EMBL/GenBank/DDBJ databases">
        <title>Collinsella faecalis sp. nov. isolated from swine faeces.</title>
        <authorList>
            <person name="Oh B.S."/>
            <person name="Lee J.H."/>
        </authorList>
    </citation>
    <scope>NUCLEOTIDE SEQUENCE [LARGE SCALE GENOMIC DNA]</scope>
    <source>
        <strain evidence="1 2">AGMB00827</strain>
    </source>
</reference>